<dbReference type="RefSeq" id="WP_275472820.1">
    <property type="nucleotide sequence ID" value="NZ_CP162940.1"/>
</dbReference>
<keyword evidence="3" id="KW-1185">Reference proteome</keyword>
<evidence type="ECO:0000256" key="1">
    <source>
        <dbReference type="SAM" id="SignalP"/>
    </source>
</evidence>
<proteinExistence type="predicted"/>
<dbReference type="SUPFAM" id="SSF52833">
    <property type="entry name" value="Thioredoxin-like"/>
    <property type="match status" value="1"/>
</dbReference>
<comment type="caution">
    <text evidence="2">The sequence shown here is derived from an EMBL/GenBank/DDBJ whole genome shotgun (WGS) entry which is preliminary data.</text>
</comment>
<feature type="chain" id="PRO_5045847761" description="Thioredoxin domain-containing protein" evidence="1">
    <location>
        <begin position="24"/>
        <end position="196"/>
    </location>
</feature>
<feature type="signal peptide" evidence="1">
    <location>
        <begin position="1"/>
        <end position="23"/>
    </location>
</feature>
<protein>
    <recommendedName>
        <fullName evidence="4">Thioredoxin domain-containing protein</fullName>
    </recommendedName>
</protein>
<dbReference type="EMBL" id="JBDXSU010000017">
    <property type="protein sequence ID" value="MFB5192126.1"/>
    <property type="molecule type" value="Genomic_DNA"/>
</dbReference>
<evidence type="ECO:0000313" key="3">
    <source>
        <dbReference type="Proteomes" id="UP001579974"/>
    </source>
</evidence>
<reference evidence="2 3" key="1">
    <citation type="journal article" date="2024" name="Int. J. Mol. Sci.">
        <title>Exploration of Alicyclobacillus spp. Genome in Search of Antibiotic Resistance.</title>
        <authorList>
            <person name="Bucka-Kolendo J."/>
            <person name="Kiousi D.E."/>
            <person name="Dekowska A."/>
            <person name="Mikolajczuk-Szczyrba A."/>
            <person name="Karadedos D.M."/>
            <person name="Michael P."/>
            <person name="Galanis A."/>
            <person name="Sokolowska B."/>
        </authorList>
    </citation>
    <scope>NUCLEOTIDE SEQUENCE [LARGE SCALE GENOMIC DNA]</scope>
    <source>
        <strain evidence="2 3">KKP 3000</strain>
    </source>
</reference>
<dbReference type="PROSITE" id="PS51257">
    <property type="entry name" value="PROKAR_LIPOPROTEIN"/>
    <property type="match status" value="1"/>
</dbReference>
<dbReference type="Proteomes" id="UP001579974">
    <property type="component" value="Unassembled WGS sequence"/>
</dbReference>
<evidence type="ECO:0008006" key="4">
    <source>
        <dbReference type="Google" id="ProtNLM"/>
    </source>
</evidence>
<name>A0ABV5AIS8_9BACL</name>
<dbReference type="Gene3D" id="3.40.30.10">
    <property type="entry name" value="Glutaredoxin"/>
    <property type="match status" value="1"/>
</dbReference>
<accession>A0ABV5AIS8</accession>
<evidence type="ECO:0000313" key="2">
    <source>
        <dbReference type="EMBL" id="MFB5192126.1"/>
    </source>
</evidence>
<sequence length="196" mass="21280">MNRLPIAVSLLTFCVLISGCATMHLPSNQSAGTASKQLVFQNKTKDMVVTPDSRVDPVPVTNVADTHLQVLDGDGNRVDLDVAKTPVLIVAYWCPHCQRTLELLSTHRTQLGQLPVLVNTGFPAGTTLAQAKRVEAAEIKDLKLQNFTSYYALDSSFGNQYAPKGYPTLLYPSATGVQSLNGEHVLSVWAQVLSEK</sequence>
<dbReference type="InterPro" id="IPR036249">
    <property type="entry name" value="Thioredoxin-like_sf"/>
</dbReference>
<organism evidence="2 3">
    <name type="scientific">Alicyclobacillus fastidiosus</name>
    <dbReference type="NCBI Taxonomy" id="392011"/>
    <lineage>
        <taxon>Bacteria</taxon>
        <taxon>Bacillati</taxon>
        <taxon>Bacillota</taxon>
        <taxon>Bacilli</taxon>
        <taxon>Bacillales</taxon>
        <taxon>Alicyclobacillaceae</taxon>
        <taxon>Alicyclobacillus</taxon>
    </lineage>
</organism>
<gene>
    <name evidence="2" type="ORF">KKP3000_000920</name>
</gene>
<keyword evidence="1" id="KW-0732">Signal</keyword>